<keyword evidence="1" id="KW-0812">Transmembrane</keyword>
<dbReference type="EMBL" id="JAJEQM010000016">
    <property type="protein sequence ID" value="MCC2211363.1"/>
    <property type="molecule type" value="Genomic_DNA"/>
</dbReference>
<keyword evidence="1" id="KW-1133">Transmembrane helix</keyword>
<protein>
    <submittedName>
        <fullName evidence="2">Uncharacterized protein</fullName>
    </submittedName>
</protein>
<accession>A0AAE3E0I0</accession>
<name>A0AAE3E0I0_9FIRM</name>
<evidence type="ECO:0000256" key="1">
    <source>
        <dbReference type="SAM" id="Phobius"/>
    </source>
</evidence>
<evidence type="ECO:0000313" key="2">
    <source>
        <dbReference type="EMBL" id="MCC2211363.1"/>
    </source>
</evidence>
<proteinExistence type="predicted"/>
<dbReference type="RefSeq" id="WP_022230048.1">
    <property type="nucleotide sequence ID" value="NZ_JAJEQM010000016.1"/>
</dbReference>
<sequence>MIKLKEKLAKKKKGSGLLLVMILVFFMITFIVTVGEFYRVHIMQQEIEMHLQRTVNCAVEYAMGDSYRQDKIVNLNVGLAKNKFYKFLGDDMGLDSYNRKYRDGKFIYRLNFTSVNGTSNPAVFTVKGYATARSLFSFLIGEIEIPFNISSTNFRMD</sequence>
<comment type="caution">
    <text evidence="2">The sequence shown here is derived from an EMBL/GenBank/DDBJ whole genome shotgun (WGS) entry which is preliminary data.</text>
</comment>
<evidence type="ECO:0000313" key="3">
    <source>
        <dbReference type="Proteomes" id="UP001198242"/>
    </source>
</evidence>
<keyword evidence="1" id="KW-0472">Membrane</keyword>
<gene>
    <name evidence="2" type="ORF">LKE05_11260</name>
</gene>
<feature type="transmembrane region" description="Helical" evidence="1">
    <location>
        <begin position="16"/>
        <end position="38"/>
    </location>
</feature>
<reference evidence="2 3" key="1">
    <citation type="submission" date="2021-10" db="EMBL/GenBank/DDBJ databases">
        <title>Anaerobic single-cell dispensing facilitates the cultivation of human gut bacteria.</title>
        <authorList>
            <person name="Afrizal A."/>
        </authorList>
    </citation>
    <scope>NUCLEOTIDE SEQUENCE [LARGE SCALE GENOMIC DNA]</scope>
    <source>
        <strain evidence="2 3">CLA-AA-H232</strain>
    </source>
</reference>
<dbReference type="AlphaFoldDB" id="A0AAE3E0I0"/>
<organism evidence="2 3">
    <name type="scientific">Hominilimicola fabiformis</name>
    <dbReference type="NCBI Taxonomy" id="2885356"/>
    <lineage>
        <taxon>Bacteria</taxon>
        <taxon>Bacillati</taxon>
        <taxon>Bacillota</taxon>
        <taxon>Clostridia</taxon>
        <taxon>Eubacteriales</taxon>
        <taxon>Oscillospiraceae</taxon>
        <taxon>Hominilimicola</taxon>
    </lineage>
</organism>
<keyword evidence="3" id="KW-1185">Reference proteome</keyword>
<dbReference type="Proteomes" id="UP001198242">
    <property type="component" value="Unassembled WGS sequence"/>
</dbReference>